<dbReference type="Pfam" id="PF02515">
    <property type="entry name" value="CoA_transf_3"/>
    <property type="match status" value="1"/>
</dbReference>
<dbReference type="GO" id="GO:0008410">
    <property type="term" value="F:CoA-transferase activity"/>
    <property type="evidence" value="ECO:0007669"/>
    <property type="project" value="TreeGrafter"/>
</dbReference>
<evidence type="ECO:0000256" key="1">
    <source>
        <dbReference type="ARBA" id="ARBA00022679"/>
    </source>
</evidence>
<evidence type="ECO:0000313" key="2">
    <source>
        <dbReference type="EMBL" id="ETW98707.1"/>
    </source>
</evidence>
<dbReference type="InterPro" id="IPR003673">
    <property type="entry name" value="CoA-Trfase_fam_III"/>
</dbReference>
<sequence>DAGRLLALNPRLIYCSLSGYGQSGPLVDWPGQDLLIQAMSGIVAMTGWEDGPPTTVGTYLADMTGALTAAYGIMTALCARGRHGIGQEVEVNLLDSMINLQAMDATVYLNSGDVPPKSGSGHWLLPPPYSVFHTRNKDMVVNAHSDAWWPRLCKAEEFAHLEHDPRFATREARMDNRAELIALLQEMFVTRTREEWLGYLGQFDVLCAPVYDYAELFADPQVQHNGIVAEQHHPVVGPVKVVGIPVKLSSTPGEVGTPAPQLGEHTSEILRELGYDDAHIDRLHQDAVVGILRS</sequence>
<protein>
    <recommendedName>
        <fullName evidence="4">Formyl-CoA transferase</fullName>
    </recommendedName>
</protein>
<dbReference type="Gene3D" id="3.40.50.10540">
    <property type="entry name" value="Crotonobetainyl-coa:carnitine coa-transferase, domain 1"/>
    <property type="match status" value="1"/>
</dbReference>
<dbReference type="InterPro" id="IPR044855">
    <property type="entry name" value="CoA-Trfase_III_dom3_sf"/>
</dbReference>
<organism evidence="2 3">
    <name type="scientific">Candidatus Entotheonella gemina</name>
    <dbReference type="NCBI Taxonomy" id="1429439"/>
    <lineage>
        <taxon>Bacteria</taxon>
        <taxon>Pseudomonadati</taxon>
        <taxon>Nitrospinota/Tectimicrobiota group</taxon>
        <taxon>Candidatus Tectimicrobiota</taxon>
        <taxon>Candidatus Entotheonellia</taxon>
        <taxon>Candidatus Entotheonellales</taxon>
        <taxon>Candidatus Entotheonellaceae</taxon>
        <taxon>Candidatus Entotheonella</taxon>
    </lineage>
</organism>
<dbReference type="EMBL" id="AZHX01001921">
    <property type="protein sequence ID" value="ETW98707.1"/>
    <property type="molecule type" value="Genomic_DNA"/>
</dbReference>
<dbReference type="Gene3D" id="3.30.1540.10">
    <property type="entry name" value="formyl-coa transferase, domain 3"/>
    <property type="match status" value="1"/>
</dbReference>
<keyword evidence="1" id="KW-0808">Transferase</keyword>
<dbReference type="PATRIC" id="fig|1429439.4.peg.7113"/>
<dbReference type="InterPro" id="IPR023606">
    <property type="entry name" value="CoA-Trfase_III_dom_1_sf"/>
</dbReference>
<keyword evidence="3" id="KW-1185">Reference proteome</keyword>
<accession>W4LL47</accession>
<name>W4LL47_9BACT</name>
<proteinExistence type="predicted"/>
<comment type="caution">
    <text evidence="2">The sequence shown here is derived from an EMBL/GenBank/DDBJ whole genome shotgun (WGS) entry which is preliminary data.</text>
</comment>
<evidence type="ECO:0000313" key="3">
    <source>
        <dbReference type="Proteomes" id="UP000019140"/>
    </source>
</evidence>
<dbReference type="SUPFAM" id="SSF89796">
    <property type="entry name" value="CoA-transferase family III (CaiB/BaiF)"/>
    <property type="match status" value="1"/>
</dbReference>
<dbReference type="InterPro" id="IPR050483">
    <property type="entry name" value="CoA-transferase_III_domain"/>
</dbReference>
<dbReference type="PANTHER" id="PTHR48207">
    <property type="entry name" value="SUCCINATE--HYDROXYMETHYLGLUTARATE COA-TRANSFERASE"/>
    <property type="match status" value="1"/>
</dbReference>
<dbReference type="PANTHER" id="PTHR48207:SF4">
    <property type="entry name" value="BLL6097 PROTEIN"/>
    <property type="match status" value="1"/>
</dbReference>
<feature type="non-terminal residue" evidence="2">
    <location>
        <position position="1"/>
    </location>
</feature>
<dbReference type="HOGENOM" id="CLU_944926_0_0_7"/>
<dbReference type="Proteomes" id="UP000019140">
    <property type="component" value="Unassembled WGS sequence"/>
</dbReference>
<gene>
    <name evidence="2" type="ORF">ETSY2_42390</name>
</gene>
<dbReference type="AlphaFoldDB" id="W4LL47"/>
<reference evidence="2 3" key="1">
    <citation type="journal article" date="2014" name="Nature">
        <title>An environmental bacterial taxon with a large and distinct metabolic repertoire.</title>
        <authorList>
            <person name="Wilson M.C."/>
            <person name="Mori T."/>
            <person name="Ruckert C."/>
            <person name="Uria A.R."/>
            <person name="Helf M.J."/>
            <person name="Takada K."/>
            <person name="Gernert C."/>
            <person name="Steffens U.A."/>
            <person name="Heycke N."/>
            <person name="Schmitt S."/>
            <person name="Rinke C."/>
            <person name="Helfrich E.J."/>
            <person name="Brachmann A.O."/>
            <person name="Gurgui C."/>
            <person name="Wakimoto T."/>
            <person name="Kracht M."/>
            <person name="Crusemann M."/>
            <person name="Hentschel U."/>
            <person name="Abe I."/>
            <person name="Matsunaga S."/>
            <person name="Kalinowski J."/>
            <person name="Takeyama H."/>
            <person name="Piel J."/>
        </authorList>
    </citation>
    <scope>NUCLEOTIDE SEQUENCE [LARGE SCALE GENOMIC DNA]</scope>
    <source>
        <strain evidence="3">TSY2</strain>
    </source>
</reference>
<evidence type="ECO:0008006" key="4">
    <source>
        <dbReference type="Google" id="ProtNLM"/>
    </source>
</evidence>